<keyword evidence="2" id="KW-0732">Signal</keyword>
<dbReference type="InterPro" id="IPR014485">
    <property type="entry name" value="Pesterase_C1039"/>
</dbReference>
<evidence type="ECO:0000313" key="5">
    <source>
        <dbReference type="Proteomes" id="UP001303473"/>
    </source>
</evidence>
<feature type="signal peptide" evidence="2">
    <location>
        <begin position="1"/>
        <end position="20"/>
    </location>
</feature>
<dbReference type="InterPro" id="IPR053828">
    <property type="entry name" value="Nucleosidase_C"/>
</dbReference>
<comment type="caution">
    <text evidence="4">The sequence shown here is derived from an EMBL/GenBank/DDBJ whole genome shotgun (WGS) entry which is preliminary data.</text>
</comment>
<dbReference type="GO" id="GO:0005829">
    <property type="term" value="C:cytosol"/>
    <property type="evidence" value="ECO:0007669"/>
    <property type="project" value="TreeGrafter"/>
</dbReference>
<dbReference type="PROSITE" id="PS51257">
    <property type="entry name" value="PROKAR_LIPOPROTEIN"/>
    <property type="match status" value="1"/>
</dbReference>
<dbReference type="PANTHER" id="PTHR11575:SF22">
    <property type="entry name" value="ADL392WP"/>
    <property type="match status" value="1"/>
</dbReference>
<protein>
    <submittedName>
        <fullName evidence="4">Metallo-dependent phosphatase-like protein</fullName>
    </submittedName>
</protein>
<dbReference type="FunFam" id="3.60.21.10:FF:000043">
    <property type="entry name" value="Ser/Thr protein phosphatase family"/>
    <property type="match status" value="1"/>
</dbReference>
<sequence length="656" mass="71720">MKNLQVLSSVLAAALPVTLGCDSCYGPINHIEHVRHVKRIQPGAQNADCGPSRALEWGQFNVLHTTDTHGWLAGHIKEKNYGADLGDYVTFANHMKHKAGNMGVDLLIVDTGDLHDGTGLSDTTAPDGEVAIKIFEELDSYDLLTIGNHELYVSDVAYQTFSEFSRFWGDRYLTSNVQIMNPATGGYEYIGQTHRYFTTAHGLRIMAFGILYDFTGNSNASKAIKAATMVQQDWFLQAVNYDKDRPIDMFLLLGHNPARPTTGGSTFKTVYNAIRKVHPNTPIQIFGGHTHIRDFAVLDQSSTSLESGRYCETLGWFSMSGFDSLNSGHTGVENPRGVPNPTRKAITNSSSTTSPFVYSRRYLDWNRNTFVYHAVGSGQADAEFDYHSGLRVTDEIAAYRKQLNLGKVYGCVPQTYCMTCVPFGDASSIFTPLSDALATAVVSPAREARARMVIANTGGVRFDMYKGPFTYDDSFIVSPFRDVFLYIPDVPYSLAGGLLQKLNNAGAGGKKKRSNDLGAVETVDSCVNPIAGRGGQQGDGSGEKRGITRRQVVQNPGYTTVDDFGSDGDDTPHSSIPYYPIPDFFAGVANYPEAGSPQVVDVVFVDFIESDVLAILGSGYSKANVTPYVSSNFTSQDYLIPYVQAKWQAGMPNCPI</sequence>
<dbReference type="EMBL" id="MU853795">
    <property type="protein sequence ID" value="KAK3940521.1"/>
    <property type="molecule type" value="Genomic_DNA"/>
</dbReference>
<dbReference type="Proteomes" id="UP001303473">
    <property type="component" value="Unassembled WGS sequence"/>
</dbReference>
<proteinExistence type="predicted"/>
<name>A0AAN6S5E8_9PEZI</name>
<reference evidence="5" key="1">
    <citation type="journal article" date="2023" name="Mol. Phylogenet. Evol.">
        <title>Genome-scale phylogeny and comparative genomics of the fungal order Sordariales.</title>
        <authorList>
            <person name="Hensen N."/>
            <person name="Bonometti L."/>
            <person name="Westerberg I."/>
            <person name="Brannstrom I.O."/>
            <person name="Guillou S."/>
            <person name="Cros-Aarteil S."/>
            <person name="Calhoun S."/>
            <person name="Haridas S."/>
            <person name="Kuo A."/>
            <person name="Mondo S."/>
            <person name="Pangilinan J."/>
            <person name="Riley R."/>
            <person name="LaButti K."/>
            <person name="Andreopoulos B."/>
            <person name="Lipzen A."/>
            <person name="Chen C."/>
            <person name="Yan M."/>
            <person name="Daum C."/>
            <person name="Ng V."/>
            <person name="Clum A."/>
            <person name="Steindorff A."/>
            <person name="Ohm R.A."/>
            <person name="Martin F."/>
            <person name="Silar P."/>
            <person name="Natvig D.O."/>
            <person name="Lalanne C."/>
            <person name="Gautier V."/>
            <person name="Ament-Velasquez S.L."/>
            <person name="Kruys A."/>
            <person name="Hutchinson M.I."/>
            <person name="Powell A.J."/>
            <person name="Barry K."/>
            <person name="Miller A.N."/>
            <person name="Grigoriev I.V."/>
            <person name="Debuchy R."/>
            <person name="Gladieux P."/>
            <person name="Hiltunen Thoren M."/>
            <person name="Johannesson H."/>
        </authorList>
    </citation>
    <scope>NUCLEOTIDE SEQUENCE [LARGE SCALE GENOMIC DNA]</scope>
    <source>
        <strain evidence="5">CBS 340.73</strain>
    </source>
</reference>
<accession>A0AAN6S5E8</accession>
<feature type="region of interest" description="Disordered" evidence="1">
    <location>
        <begin position="331"/>
        <end position="350"/>
    </location>
</feature>
<dbReference type="CDD" id="cd07407">
    <property type="entry name" value="MPP_YHR202W_N"/>
    <property type="match status" value="1"/>
</dbReference>
<evidence type="ECO:0000313" key="4">
    <source>
        <dbReference type="EMBL" id="KAK3940521.1"/>
    </source>
</evidence>
<dbReference type="AlphaFoldDB" id="A0AAN6S5E8"/>
<dbReference type="SUPFAM" id="SSF55816">
    <property type="entry name" value="5'-nucleotidase (syn. UDP-sugar hydrolase), C-terminal domain"/>
    <property type="match status" value="1"/>
</dbReference>
<organism evidence="4 5">
    <name type="scientific">Diplogelasinospora grovesii</name>
    <dbReference type="NCBI Taxonomy" id="303347"/>
    <lineage>
        <taxon>Eukaryota</taxon>
        <taxon>Fungi</taxon>
        <taxon>Dikarya</taxon>
        <taxon>Ascomycota</taxon>
        <taxon>Pezizomycotina</taxon>
        <taxon>Sordariomycetes</taxon>
        <taxon>Sordariomycetidae</taxon>
        <taxon>Sordariales</taxon>
        <taxon>Diplogelasinosporaceae</taxon>
        <taxon>Diplogelasinospora</taxon>
    </lineage>
</organism>
<dbReference type="Gene3D" id="3.60.21.10">
    <property type="match status" value="1"/>
</dbReference>
<gene>
    <name evidence="4" type="ORF">QBC46DRAFT_385222</name>
</gene>
<dbReference type="GO" id="GO:0005576">
    <property type="term" value="C:extracellular region"/>
    <property type="evidence" value="ECO:0007669"/>
    <property type="project" value="UniProtKB-ARBA"/>
</dbReference>
<dbReference type="Pfam" id="PF21953">
    <property type="entry name" value="NadN_nucleosid_C"/>
    <property type="match status" value="1"/>
</dbReference>
<dbReference type="Gene3D" id="3.90.780.10">
    <property type="entry name" value="5'-Nucleotidase, C-terminal domain"/>
    <property type="match status" value="1"/>
</dbReference>
<dbReference type="InterPro" id="IPR006179">
    <property type="entry name" value="5_nucleotidase/apyrase"/>
</dbReference>
<dbReference type="SUPFAM" id="SSF56300">
    <property type="entry name" value="Metallo-dependent phosphatases"/>
    <property type="match status" value="1"/>
</dbReference>
<dbReference type="GO" id="GO:0009166">
    <property type="term" value="P:nucleotide catabolic process"/>
    <property type="evidence" value="ECO:0007669"/>
    <property type="project" value="InterPro"/>
</dbReference>
<dbReference type="PIRSF" id="PIRSF017316">
    <property type="entry name" value="Pesterase_C1039"/>
    <property type="match status" value="1"/>
</dbReference>
<dbReference type="InterPro" id="IPR029052">
    <property type="entry name" value="Metallo-depent_PP-like"/>
</dbReference>
<evidence type="ECO:0000259" key="3">
    <source>
        <dbReference type="Pfam" id="PF21953"/>
    </source>
</evidence>
<evidence type="ECO:0000256" key="2">
    <source>
        <dbReference type="SAM" id="SignalP"/>
    </source>
</evidence>
<evidence type="ECO:0000256" key="1">
    <source>
        <dbReference type="SAM" id="MobiDB-lite"/>
    </source>
</evidence>
<dbReference type="InterPro" id="IPR041823">
    <property type="entry name" value="YHR202W_N"/>
</dbReference>
<dbReference type="PANTHER" id="PTHR11575">
    <property type="entry name" value="5'-NUCLEOTIDASE-RELATED"/>
    <property type="match status" value="1"/>
</dbReference>
<feature type="chain" id="PRO_5042881113" evidence="2">
    <location>
        <begin position="21"/>
        <end position="656"/>
    </location>
</feature>
<dbReference type="GO" id="GO:0016787">
    <property type="term" value="F:hydrolase activity"/>
    <property type="evidence" value="ECO:0007669"/>
    <property type="project" value="InterPro"/>
</dbReference>
<feature type="domain" description="Putative 5'-nucleotidase C-terminal" evidence="3">
    <location>
        <begin position="415"/>
        <end position="613"/>
    </location>
</feature>
<keyword evidence="5" id="KW-1185">Reference proteome</keyword>
<dbReference type="InterPro" id="IPR036907">
    <property type="entry name" value="5'-Nucleotdase_C_sf"/>
</dbReference>